<sequence>MATAYGEHSSQIVHRRDPEVSSGPAPVAVLLHGGWWRDLHDARLMDPLARDLAAAGWAVWNVEYRRTGADGGGWPQSVDDVARALDLLAETAEREEGLDLSRVVAVGHSAGGHLALLTAAASPVASVVALAPITDLRRCAEAGLGEGAVEPFLGADPSPEEYAESSPLHRLPLGIPQLIVHGDADQRVPVEHSRDYVDAARLAGDPVDYREIPGEDHFAVVDPTSVAWRTVREVLGPVGAADAKGRAIPPDRPAPIGAR</sequence>
<dbReference type="PANTHER" id="PTHR48081">
    <property type="entry name" value="AB HYDROLASE SUPERFAMILY PROTEIN C4A8.06C"/>
    <property type="match status" value="1"/>
</dbReference>
<dbReference type="InterPro" id="IPR050300">
    <property type="entry name" value="GDXG_lipolytic_enzyme"/>
</dbReference>
<evidence type="ECO:0000259" key="3">
    <source>
        <dbReference type="Pfam" id="PF20434"/>
    </source>
</evidence>
<comment type="caution">
    <text evidence="4">The sequence shown here is derived from an EMBL/GenBank/DDBJ whole genome shotgun (WGS) entry which is preliminary data.</text>
</comment>
<evidence type="ECO:0000256" key="2">
    <source>
        <dbReference type="SAM" id="MobiDB-lite"/>
    </source>
</evidence>
<dbReference type="RefSeq" id="WP_376737315.1">
    <property type="nucleotide sequence ID" value="NZ_JAYMRS010000003.1"/>
</dbReference>
<name>A0ABV5DV93_9ACTN</name>
<dbReference type="Proteomes" id="UP001585053">
    <property type="component" value="Unassembled WGS sequence"/>
</dbReference>
<dbReference type="Pfam" id="PF20434">
    <property type="entry name" value="BD-FAE"/>
    <property type="match status" value="1"/>
</dbReference>
<protein>
    <submittedName>
        <fullName evidence="4">Alpha/beta fold hydrolase</fullName>
    </submittedName>
</protein>
<keyword evidence="1 4" id="KW-0378">Hydrolase</keyword>
<reference evidence="4 5" key="1">
    <citation type="submission" date="2024-01" db="EMBL/GenBank/DDBJ databases">
        <title>Genome mining of biosynthetic gene clusters to explore secondary metabolites of Streptomyces sp.</title>
        <authorList>
            <person name="Baig A."/>
            <person name="Ajitkumar Shintre N."/>
            <person name="Kumar H."/>
            <person name="Anbarasu A."/>
            <person name="Ramaiah S."/>
        </authorList>
    </citation>
    <scope>NUCLEOTIDE SEQUENCE [LARGE SCALE GENOMIC DNA]</scope>
    <source>
        <strain evidence="4 5">A01</strain>
    </source>
</reference>
<keyword evidence="5" id="KW-1185">Reference proteome</keyword>
<gene>
    <name evidence="4" type="ORF">VSQ78_12430</name>
</gene>
<dbReference type="EMBL" id="JAYMRS010000003">
    <property type="protein sequence ID" value="MFB8768511.1"/>
    <property type="molecule type" value="Genomic_DNA"/>
</dbReference>
<feature type="region of interest" description="Disordered" evidence="2">
    <location>
        <begin position="1"/>
        <end position="22"/>
    </location>
</feature>
<evidence type="ECO:0000313" key="5">
    <source>
        <dbReference type="Proteomes" id="UP001585053"/>
    </source>
</evidence>
<dbReference type="InterPro" id="IPR049492">
    <property type="entry name" value="BD-FAE-like_dom"/>
</dbReference>
<dbReference type="PANTHER" id="PTHR48081:SF33">
    <property type="entry name" value="KYNURENINE FORMAMIDASE"/>
    <property type="match status" value="1"/>
</dbReference>
<evidence type="ECO:0000256" key="1">
    <source>
        <dbReference type="ARBA" id="ARBA00022801"/>
    </source>
</evidence>
<evidence type="ECO:0000313" key="4">
    <source>
        <dbReference type="EMBL" id="MFB8768511.1"/>
    </source>
</evidence>
<dbReference type="SUPFAM" id="SSF53474">
    <property type="entry name" value="alpha/beta-Hydrolases"/>
    <property type="match status" value="1"/>
</dbReference>
<proteinExistence type="predicted"/>
<organism evidence="4 5">
    <name type="scientific">Nocardiopsis alba</name>
    <dbReference type="NCBI Taxonomy" id="53437"/>
    <lineage>
        <taxon>Bacteria</taxon>
        <taxon>Bacillati</taxon>
        <taxon>Actinomycetota</taxon>
        <taxon>Actinomycetes</taxon>
        <taxon>Streptosporangiales</taxon>
        <taxon>Nocardiopsidaceae</taxon>
        <taxon>Nocardiopsis</taxon>
    </lineage>
</organism>
<accession>A0ABV5DV93</accession>
<feature type="domain" description="BD-FAE-like" evidence="3">
    <location>
        <begin position="18"/>
        <end position="195"/>
    </location>
</feature>
<dbReference type="GO" id="GO:0016787">
    <property type="term" value="F:hydrolase activity"/>
    <property type="evidence" value="ECO:0007669"/>
    <property type="project" value="UniProtKB-KW"/>
</dbReference>
<dbReference type="Gene3D" id="3.40.50.1820">
    <property type="entry name" value="alpha/beta hydrolase"/>
    <property type="match status" value="1"/>
</dbReference>
<dbReference type="InterPro" id="IPR029058">
    <property type="entry name" value="AB_hydrolase_fold"/>
</dbReference>